<gene>
    <name evidence="1" type="ORF">J4032_22165</name>
</gene>
<protein>
    <submittedName>
        <fullName evidence="1">Uncharacterized protein</fullName>
    </submittedName>
</protein>
<accession>A0ABY3WMH0</accession>
<dbReference type="InterPro" id="IPR045731">
    <property type="entry name" value="DUF6085"/>
</dbReference>
<evidence type="ECO:0000313" key="1">
    <source>
        <dbReference type="EMBL" id="UNM13801.1"/>
    </source>
</evidence>
<dbReference type="Proteomes" id="UP000828924">
    <property type="component" value="Chromosome"/>
</dbReference>
<name>A0ABY3WMH0_9ACTN</name>
<evidence type="ECO:0000313" key="2">
    <source>
        <dbReference type="Proteomes" id="UP000828924"/>
    </source>
</evidence>
<sequence>MPEPTPATPMLDVQGKCPACGKTSLFLGSGGYVTCSRIECPEPDAASTVLERQPARCAPTPAPFTGERPAGRVKARVTSVRQEPAELAAAVASCPGYETSPNPCRCPCYGCKHHCSAHNPEEVIAAANGSGCDCGHPLDDHAGIKGDDRCRHCPCAAYQPTPARKEPK</sequence>
<keyword evidence="2" id="KW-1185">Reference proteome</keyword>
<proteinExistence type="predicted"/>
<dbReference type="EMBL" id="CP071872">
    <property type="protein sequence ID" value="UNM13801.1"/>
    <property type="molecule type" value="Genomic_DNA"/>
</dbReference>
<dbReference type="RefSeq" id="WP_242332725.1">
    <property type="nucleotide sequence ID" value="NZ_CP071872.1"/>
</dbReference>
<organism evidence="1 2">
    <name type="scientific">Streptomyces formicae</name>
    <dbReference type="NCBI Taxonomy" id="1616117"/>
    <lineage>
        <taxon>Bacteria</taxon>
        <taxon>Bacillati</taxon>
        <taxon>Actinomycetota</taxon>
        <taxon>Actinomycetes</taxon>
        <taxon>Kitasatosporales</taxon>
        <taxon>Streptomycetaceae</taxon>
        <taxon>Streptomyces</taxon>
    </lineage>
</organism>
<reference evidence="1 2" key="1">
    <citation type="submission" date="2021-03" db="EMBL/GenBank/DDBJ databases">
        <title>Complete genome of Streptomyces formicae strain 1H-GS9 (DSM 100524).</title>
        <authorList>
            <person name="Atanasov K.E."/>
            <person name="Altabella T."/>
            <person name="Ferrer A."/>
        </authorList>
    </citation>
    <scope>NUCLEOTIDE SEQUENCE [LARGE SCALE GENOMIC DNA]</scope>
    <source>
        <strain evidence="1 2">1H-GS9</strain>
    </source>
</reference>
<dbReference type="Pfam" id="PF19563">
    <property type="entry name" value="DUF6085"/>
    <property type="match status" value="1"/>
</dbReference>